<accession>D7KWY7</accession>
<dbReference type="Pfam" id="PF03107">
    <property type="entry name" value="C1_2"/>
    <property type="match status" value="1"/>
</dbReference>
<organism evidence="4">
    <name type="scientific">Arabidopsis lyrata subsp. lyrata</name>
    <name type="common">Lyre-leaved rock-cress</name>
    <dbReference type="NCBI Taxonomy" id="81972"/>
    <lineage>
        <taxon>Eukaryota</taxon>
        <taxon>Viridiplantae</taxon>
        <taxon>Streptophyta</taxon>
        <taxon>Embryophyta</taxon>
        <taxon>Tracheophyta</taxon>
        <taxon>Spermatophyta</taxon>
        <taxon>Magnoliopsida</taxon>
        <taxon>eudicotyledons</taxon>
        <taxon>Gunneridae</taxon>
        <taxon>Pentapetalae</taxon>
        <taxon>rosids</taxon>
        <taxon>malvids</taxon>
        <taxon>Brassicales</taxon>
        <taxon>Brassicaceae</taxon>
        <taxon>Camelineae</taxon>
        <taxon>Arabidopsis</taxon>
    </lineage>
</organism>
<name>D7KWY7_ARALL</name>
<reference evidence="4" key="1">
    <citation type="journal article" date="2011" name="Nat. Genet.">
        <title>The Arabidopsis lyrata genome sequence and the basis of rapid genome size change.</title>
        <authorList>
            <person name="Hu T.T."/>
            <person name="Pattyn P."/>
            <person name="Bakker E.G."/>
            <person name="Cao J."/>
            <person name="Cheng J.-F."/>
            <person name="Clark R.M."/>
            <person name="Fahlgren N."/>
            <person name="Fawcett J.A."/>
            <person name="Grimwood J."/>
            <person name="Gundlach H."/>
            <person name="Haberer G."/>
            <person name="Hollister J.D."/>
            <person name="Ossowski S."/>
            <person name="Ottilar R.P."/>
            <person name="Salamov A.A."/>
            <person name="Schneeberger K."/>
            <person name="Spannagl M."/>
            <person name="Wang X."/>
            <person name="Yang L."/>
            <person name="Nasrallah M.E."/>
            <person name="Bergelson J."/>
            <person name="Carrington J.C."/>
            <person name="Gaut B.S."/>
            <person name="Schmutz J."/>
            <person name="Mayer K.F.X."/>
            <person name="Van de Peer Y."/>
            <person name="Grigoriev I.V."/>
            <person name="Nordborg M."/>
            <person name="Weigel D."/>
            <person name="Guo Y.-L."/>
        </authorList>
    </citation>
    <scope>NUCLEOTIDE SEQUENCE [LARGE SCALE GENOMIC DNA]</scope>
    <source>
        <strain evidence="4">cv. MN47</strain>
    </source>
</reference>
<dbReference type="STRING" id="81972.D7KWY7"/>
<sequence length="128" mass="14896">MEAKEENGYWFRFFNRPTPLKINLPFHEHPLTPVKIESKCDWCGLKFKGVTDGYKCDSCVFGLFHKTCANNENIPHPSQTCGNILYHTFNFYSGERRCAGCREKIYDSYIFICNDCVLVPTRKGRFGH</sequence>
<dbReference type="HOGENOM" id="CLU_1962578_0_0_1"/>
<dbReference type="InterPro" id="IPR004146">
    <property type="entry name" value="DC1"/>
</dbReference>
<evidence type="ECO:0000313" key="4">
    <source>
        <dbReference type="Proteomes" id="UP000008694"/>
    </source>
</evidence>
<dbReference type="Proteomes" id="UP000008694">
    <property type="component" value="Unassembled WGS sequence"/>
</dbReference>
<dbReference type="EMBL" id="GL348714">
    <property type="protein sequence ID" value="EFH64963.1"/>
    <property type="molecule type" value="Genomic_DNA"/>
</dbReference>
<keyword evidence="1" id="KW-0677">Repeat</keyword>
<dbReference type="SUPFAM" id="SSF57889">
    <property type="entry name" value="Cysteine-rich domain"/>
    <property type="match status" value="1"/>
</dbReference>
<dbReference type="Gramene" id="scaffold_201768.1">
    <property type="protein sequence ID" value="scaffold_201768.1"/>
    <property type="gene ID" value="scaffold_201768.1"/>
</dbReference>
<evidence type="ECO:0000256" key="1">
    <source>
        <dbReference type="ARBA" id="ARBA00022737"/>
    </source>
</evidence>
<dbReference type="InterPro" id="IPR046349">
    <property type="entry name" value="C1-like_sf"/>
</dbReference>
<proteinExistence type="predicted"/>
<evidence type="ECO:0000313" key="3">
    <source>
        <dbReference type="EMBL" id="EFH64963.1"/>
    </source>
</evidence>
<dbReference type="AlphaFoldDB" id="D7KWY7"/>
<protein>
    <recommendedName>
        <fullName evidence="2">DC1 domain-containing protein</fullName>
    </recommendedName>
</protein>
<evidence type="ECO:0000259" key="2">
    <source>
        <dbReference type="Pfam" id="PF03107"/>
    </source>
</evidence>
<feature type="domain" description="DC1" evidence="2">
    <location>
        <begin position="25"/>
        <end position="69"/>
    </location>
</feature>
<keyword evidence="4" id="KW-1185">Reference proteome</keyword>
<gene>
    <name evidence="3" type="ORF">ARALYDRAFT_894694</name>
</gene>